<comment type="caution">
    <text evidence="1">The sequence shown here is derived from an EMBL/GenBank/DDBJ whole genome shotgun (WGS) entry which is preliminary data.</text>
</comment>
<sequence>MRVPLNKIADMAKLGATTVKQSDDPVRIAVIVDDTATPFLIQTVRDAFVPQTTSAIVRVSRIADFDAALKRDTDIVLVLTCGSDALQDAVQRIVIAGAPVAVLCESSVEVPFIEQDTKMLGLVSATDETTLLETLARWILDHTEKQTAFAANFPFMRIAAANRVVTSSMFTNMATGALVFVPGADYPVMVAAQIGMMIQLASIFGKPLSFDRVYDAAGILASGLGVRAITRQLCRGAGHYAFAVKAVMAAGGTYAMGRALCSLYESDIDYSRANDAVSSFVSFLKRNLSTQDAQQDVVDMTA</sequence>
<proteinExistence type="predicted"/>
<reference evidence="1 2" key="1">
    <citation type="submission" date="2020-04" db="EMBL/GenBank/DDBJ databases">
        <title>Collinsella sp. KGMB02528 nov., an anaerobic actinobacterium isolated from human feces.</title>
        <authorList>
            <person name="Han K.-I."/>
            <person name="Eom M.K."/>
            <person name="Kim J.-S."/>
            <person name="Lee K.C."/>
            <person name="Suh M.K."/>
            <person name="Park S.-H."/>
            <person name="Lee J.H."/>
            <person name="Kang S.W."/>
            <person name="Park J.-E."/>
            <person name="Oh B.S."/>
            <person name="Yu S.Y."/>
            <person name="Choi S.-H."/>
            <person name="Lee D.H."/>
            <person name="Yoon H."/>
            <person name="Kim B.-Y."/>
            <person name="Lee J.H."/>
            <person name="Lee J.-S."/>
        </authorList>
    </citation>
    <scope>NUCLEOTIDE SEQUENCE [LARGE SCALE GENOMIC DNA]</scope>
    <source>
        <strain evidence="1 2">KGMB02528</strain>
    </source>
</reference>
<gene>
    <name evidence="1" type="ORF">HF320_04435</name>
</gene>
<keyword evidence="2" id="KW-1185">Reference proteome</keyword>
<organism evidence="1 2">
    <name type="scientific">Collinsella acetigenes</name>
    <dbReference type="NCBI Taxonomy" id="2713419"/>
    <lineage>
        <taxon>Bacteria</taxon>
        <taxon>Bacillati</taxon>
        <taxon>Actinomycetota</taxon>
        <taxon>Coriobacteriia</taxon>
        <taxon>Coriobacteriales</taxon>
        <taxon>Coriobacteriaceae</taxon>
        <taxon>Collinsella</taxon>
    </lineage>
</organism>
<accession>A0A7X9YHK8</accession>
<dbReference type="Proteomes" id="UP000546970">
    <property type="component" value="Unassembled WGS sequence"/>
</dbReference>
<dbReference type="AlphaFoldDB" id="A0A7X9YHK8"/>
<dbReference type="RefSeq" id="WP_169277226.1">
    <property type="nucleotide sequence ID" value="NZ_JABBCP010000002.1"/>
</dbReference>
<evidence type="ECO:0008006" key="3">
    <source>
        <dbReference type="Google" id="ProtNLM"/>
    </source>
</evidence>
<evidence type="ECO:0000313" key="2">
    <source>
        <dbReference type="Proteomes" id="UP000546970"/>
    </source>
</evidence>
<evidence type="ECO:0000313" key="1">
    <source>
        <dbReference type="EMBL" id="NMF55577.1"/>
    </source>
</evidence>
<name>A0A7X9YHK8_9ACTN</name>
<protein>
    <recommendedName>
        <fullName evidence="3">DUF697 domain-containing protein</fullName>
    </recommendedName>
</protein>
<dbReference type="EMBL" id="JABBCP010000002">
    <property type="protein sequence ID" value="NMF55577.1"/>
    <property type="molecule type" value="Genomic_DNA"/>
</dbReference>